<evidence type="ECO:0000313" key="3">
    <source>
        <dbReference type="EMBL" id="UVI37775.1"/>
    </source>
</evidence>
<reference evidence="3" key="1">
    <citation type="submission" date="2022-03" db="EMBL/GenBank/DDBJ databases">
        <title>Brevibacterium spongiae sp. nov., isolated from marine sponge.</title>
        <authorList>
            <person name="Li Z."/>
            <person name="Zhang M."/>
        </authorList>
    </citation>
    <scope>NUCLEOTIDE SEQUENCE</scope>
    <source>
        <strain evidence="3">WHS-Z9</strain>
    </source>
</reference>
<evidence type="ECO:0000256" key="1">
    <source>
        <dbReference type="SAM" id="Coils"/>
    </source>
</evidence>
<dbReference type="RefSeq" id="WP_265420309.1">
    <property type="nucleotide sequence ID" value="NZ_CP093443.1"/>
</dbReference>
<dbReference type="EMBL" id="CP093443">
    <property type="protein sequence ID" value="UVI37775.1"/>
    <property type="molecule type" value="Genomic_DNA"/>
</dbReference>
<evidence type="ECO:0000313" key="4">
    <source>
        <dbReference type="Proteomes" id="UP001064879"/>
    </source>
</evidence>
<keyword evidence="4" id="KW-1185">Reference proteome</keyword>
<evidence type="ECO:0000259" key="2">
    <source>
        <dbReference type="Pfam" id="PF24481"/>
    </source>
</evidence>
<feature type="domain" description="CT398-like coiled coil hairpin" evidence="2">
    <location>
        <begin position="22"/>
        <end position="191"/>
    </location>
</feature>
<protein>
    <recommendedName>
        <fullName evidence="2">CT398-like coiled coil hairpin domain-containing protein</fullName>
    </recommendedName>
</protein>
<accession>A0ABY5SUE9</accession>
<gene>
    <name evidence="3" type="ORF">L1F31_09070</name>
</gene>
<dbReference type="InterPro" id="IPR056003">
    <property type="entry name" value="CT398_CC_hairpin"/>
</dbReference>
<keyword evidence="1" id="KW-0175">Coiled coil</keyword>
<dbReference type="Pfam" id="PF24481">
    <property type="entry name" value="CT398_CC"/>
    <property type="match status" value="1"/>
</dbReference>
<dbReference type="Gene3D" id="1.10.287.1490">
    <property type="match status" value="1"/>
</dbReference>
<feature type="coiled-coil region" evidence="1">
    <location>
        <begin position="97"/>
        <end position="173"/>
    </location>
</feature>
<organism evidence="3 4">
    <name type="scientific">Brevibacterium spongiae</name>
    <dbReference type="NCBI Taxonomy" id="2909672"/>
    <lineage>
        <taxon>Bacteria</taxon>
        <taxon>Bacillati</taxon>
        <taxon>Actinomycetota</taxon>
        <taxon>Actinomycetes</taxon>
        <taxon>Micrococcales</taxon>
        <taxon>Brevibacteriaceae</taxon>
        <taxon>Brevibacterium</taxon>
    </lineage>
</organism>
<sequence length="242" mass="26406">MLITDAQRTALETLIELTAQGRALRHEHENPKRAAELQELVRKHKELGDERTQASEVVETHRATIAETNALIEAQKMKIEKKTVELNDGTGLTSRDLVNLQDEIAGHETRVAELEENELEEMERLEAAESGLSAIDDRLAEVTAAGREAQTAVKDRKAELNGLLEQNEAAAREPRAALPQQVVTAFDANVRQGGPGAALLTGPNCQACGQEIGGAAWHAMLGADVNETYECEECEAVLLRRS</sequence>
<name>A0ABY5SUE9_9MICO</name>
<dbReference type="Proteomes" id="UP001064879">
    <property type="component" value="Chromosome"/>
</dbReference>
<proteinExistence type="predicted"/>